<evidence type="ECO:0000313" key="2">
    <source>
        <dbReference type="EMBL" id="GGL19663.1"/>
    </source>
</evidence>
<accession>A0A8J3C7Q6</accession>
<dbReference type="Proteomes" id="UP000656042">
    <property type="component" value="Unassembled WGS sequence"/>
</dbReference>
<reference evidence="2" key="1">
    <citation type="journal article" date="2014" name="Int. J. Syst. Evol. Microbiol.">
        <title>Complete genome sequence of Corynebacterium casei LMG S-19264T (=DSM 44701T), isolated from a smear-ripened cheese.</title>
        <authorList>
            <consortium name="US DOE Joint Genome Institute (JGI-PGF)"/>
            <person name="Walter F."/>
            <person name="Albersmeier A."/>
            <person name="Kalinowski J."/>
            <person name="Ruckert C."/>
        </authorList>
    </citation>
    <scope>NUCLEOTIDE SEQUENCE</scope>
    <source>
        <strain evidence="2">CGMCC 4.7299</strain>
    </source>
</reference>
<feature type="transmembrane region" description="Helical" evidence="1">
    <location>
        <begin position="127"/>
        <end position="150"/>
    </location>
</feature>
<comment type="caution">
    <text evidence="2">The sequence shown here is derived from an EMBL/GenBank/DDBJ whole genome shotgun (WGS) entry which is preliminary data.</text>
</comment>
<feature type="transmembrane region" description="Helical" evidence="1">
    <location>
        <begin position="45"/>
        <end position="65"/>
    </location>
</feature>
<dbReference type="SUPFAM" id="SSF53649">
    <property type="entry name" value="Alkaline phosphatase-like"/>
    <property type="match status" value="1"/>
</dbReference>
<gene>
    <name evidence="2" type="ORF">GCM10012284_62830</name>
</gene>
<dbReference type="AlphaFoldDB" id="A0A8J3C7Q6"/>
<protein>
    <recommendedName>
        <fullName evidence="4">Phosphoglycerol transferase MdoB</fullName>
    </recommendedName>
</protein>
<feature type="transmembrane region" description="Helical" evidence="1">
    <location>
        <begin position="162"/>
        <end position="184"/>
    </location>
</feature>
<organism evidence="2 3">
    <name type="scientific">Mangrovihabitans endophyticus</name>
    <dbReference type="NCBI Taxonomy" id="1751298"/>
    <lineage>
        <taxon>Bacteria</taxon>
        <taxon>Bacillati</taxon>
        <taxon>Actinomycetota</taxon>
        <taxon>Actinomycetes</taxon>
        <taxon>Micromonosporales</taxon>
        <taxon>Micromonosporaceae</taxon>
        <taxon>Mangrovihabitans</taxon>
    </lineage>
</organism>
<dbReference type="EMBL" id="BMMX01000069">
    <property type="protein sequence ID" value="GGL19663.1"/>
    <property type="molecule type" value="Genomic_DNA"/>
</dbReference>
<reference evidence="2" key="2">
    <citation type="submission" date="2020-09" db="EMBL/GenBank/DDBJ databases">
        <authorList>
            <person name="Sun Q."/>
            <person name="Zhou Y."/>
        </authorList>
    </citation>
    <scope>NUCLEOTIDE SEQUENCE</scope>
    <source>
        <strain evidence="2">CGMCC 4.7299</strain>
    </source>
</reference>
<dbReference type="Gene3D" id="3.40.720.10">
    <property type="entry name" value="Alkaline Phosphatase, subunit A"/>
    <property type="match status" value="1"/>
</dbReference>
<proteinExistence type="predicted"/>
<evidence type="ECO:0000256" key="1">
    <source>
        <dbReference type="SAM" id="Phobius"/>
    </source>
</evidence>
<keyword evidence="1" id="KW-1133">Transmembrane helix</keyword>
<dbReference type="InterPro" id="IPR017850">
    <property type="entry name" value="Alkaline_phosphatase_core_sf"/>
</dbReference>
<keyword evidence="3" id="KW-1185">Reference proteome</keyword>
<evidence type="ECO:0008006" key="4">
    <source>
        <dbReference type="Google" id="ProtNLM"/>
    </source>
</evidence>
<feature type="transmembrane region" description="Helical" evidence="1">
    <location>
        <begin position="72"/>
        <end position="90"/>
    </location>
</feature>
<name>A0A8J3C7Q6_9ACTN</name>
<keyword evidence="1" id="KW-0812">Transmembrane</keyword>
<keyword evidence="1" id="KW-0472">Membrane</keyword>
<evidence type="ECO:0000313" key="3">
    <source>
        <dbReference type="Proteomes" id="UP000656042"/>
    </source>
</evidence>
<feature type="transmembrane region" description="Helical" evidence="1">
    <location>
        <begin position="21"/>
        <end position="39"/>
    </location>
</feature>
<sequence length="560" mass="60519">MFVSVPFPRFAVPRRWRARTLTALAALVVFLALIAPNLISRLTAPAGYLRIPVEGFLGVALMLVLPARARRITAGVLGAVLGVLTVIKIVDMGFFETLARPFDVILDWSLFDDAYDFLVESAGRAGALGALIAVALLALAVPALTTVCAIRVAGAVGRHRTASLRGALAAALAWLLCFLLGAQISPGVSVAARSTAMYAYDRVLAARDGLRDEREFTADVAVDPYRDMPADRLLAGLRGKDVIFAFVESYGRSAVQDPRMAPRVDAVLDAGTKQLRAAGYASRSAFLTSPTFGGGSWLAHSTFLSGVWISNQQRYRNLTSGDRLTLTSAFGKAGHETVSVMPGATRAWPEGSFYGYDRVWDSRNLGYRGPKFSWAPMPDQYTMSAFESREFARPGRGPLMAEIPLVSSHTPWAPIPHLVGWDEVGDGSVFAGIAAQAKKPGSVWKDPEAIRTEYRKSIEYSLGTLISWMSRYGGDDTVLVFLGDHQPSPIVVGDGASHDVPISLVAKDPAVLDRIAGWGWQDGLRPGPQAPVWRMDAFRDRFLGAFSAPPGTRVQAQARR</sequence>